<dbReference type="Proteomes" id="UP000675880">
    <property type="component" value="Unassembled WGS sequence"/>
</dbReference>
<organism evidence="1 2">
    <name type="scientific">Nitrospira defluvii</name>
    <dbReference type="NCBI Taxonomy" id="330214"/>
    <lineage>
        <taxon>Bacteria</taxon>
        <taxon>Pseudomonadati</taxon>
        <taxon>Nitrospirota</taxon>
        <taxon>Nitrospiria</taxon>
        <taxon>Nitrospirales</taxon>
        <taxon>Nitrospiraceae</taxon>
        <taxon>Nitrospira</taxon>
    </lineage>
</organism>
<accession>A0ABM8R9B9</accession>
<dbReference type="RefSeq" id="WP_213041990.1">
    <property type="nucleotide sequence ID" value="NZ_CAJNBJ010000005.1"/>
</dbReference>
<comment type="caution">
    <text evidence="1">The sequence shown here is derived from an EMBL/GenBank/DDBJ whole genome shotgun (WGS) entry which is preliminary data.</text>
</comment>
<proteinExistence type="predicted"/>
<dbReference type="EMBL" id="CAJNBJ010000005">
    <property type="protein sequence ID" value="CAE6740114.1"/>
    <property type="molecule type" value="Genomic_DNA"/>
</dbReference>
<protein>
    <recommendedName>
        <fullName evidence="3">EfeO-type cupredoxin-like domain-containing protein</fullName>
    </recommendedName>
</protein>
<evidence type="ECO:0000313" key="1">
    <source>
        <dbReference type="EMBL" id="CAE6740114.1"/>
    </source>
</evidence>
<evidence type="ECO:0000313" key="2">
    <source>
        <dbReference type="Proteomes" id="UP000675880"/>
    </source>
</evidence>
<name>A0ABM8R9B9_9BACT</name>
<sequence length="154" mass="16878">MSKSVSHIIQALSALSLIAWIVLSPRVGATETSRFSAQELENQQANWTPQDVVIDRSHDTEAGVLFVLDNPTTRTHAFEAPGVLEQIVAGNREVITRPLRVTVAPGETVEVRVRFAQGEANSETQCAEGASCYRFYCPLHRGDNDPGGTIRVIY</sequence>
<gene>
    <name evidence="1" type="ORF">NSPZN2_130049</name>
</gene>
<reference evidence="1 2" key="1">
    <citation type="submission" date="2021-02" db="EMBL/GenBank/DDBJ databases">
        <authorList>
            <person name="Han P."/>
        </authorList>
    </citation>
    <scope>NUCLEOTIDE SEQUENCE [LARGE SCALE GENOMIC DNA]</scope>
    <source>
        <strain evidence="1">Candidatus Nitrospira sp. ZN2</strain>
    </source>
</reference>
<keyword evidence="2" id="KW-1185">Reference proteome</keyword>
<evidence type="ECO:0008006" key="3">
    <source>
        <dbReference type="Google" id="ProtNLM"/>
    </source>
</evidence>